<dbReference type="InterPro" id="IPR036597">
    <property type="entry name" value="Fido-like_dom_sf"/>
</dbReference>
<dbReference type="SUPFAM" id="SSF140931">
    <property type="entry name" value="Fic-like"/>
    <property type="match status" value="1"/>
</dbReference>
<dbReference type="PANTHER" id="PTHR13504:SF40">
    <property type="entry name" value="FIDO DOMAIN-CONTAINING PROTEIN"/>
    <property type="match status" value="1"/>
</dbReference>
<dbReference type="InterPro" id="IPR003812">
    <property type="entry name" value="Fido"/>
</dbReference>
<evidence type="ECO:0000313" key="7">
    <source>
        <dbReference type="Proteomes" id="UP000515570"/>
    </source>
</evidence>
<dbReference type="RefSeq" id="WP_182385038.1">
    <property type="nucleotide sequence ID" value="NZ_CP059833.1"/>
</dbReference>
<dbReference type="GO" id="GO:0005524">
    <property type="term" value="F:ATP binding"/>
    <property type="evidence" value="ECO:0007669"/>
    <property type="project" value="UniProtKB-KW"/>
</dbReference>
<accession>A0A7G5FC88</accession>
<feature type="domain" description="Fido" evidence="5">
    <location>
        <begin position="141"/>
        <end position="288"/>
    </location>
</feature>
<keyword evidence="4" id="KW-0547">Nucleotide-binding</keyword>
<dbReference type="Gene3D" id="1.10.3290.10">
    <property type="entry name" value="Fido-like domain"/>
    <property type="match status" value="1"/>
</dbReference>
<dbReference type="AlphaFoldDB" id="A0A7G5FC88"/>
<evidence type="ECO:0000256" key="2">
    <source>
        <dbReference type="ARBA" id="ARBA00023163"/>
    </source>
</evidence>
<name>A0A7G5FC88_9CORY</name>
<evidence type="ECO:0000259" key="5">
    <source>
        <dbReference type="PROSITE" id="PS51459"/>
    </source>
</evidence>
<keyword evidence="4" id="KW-0067">ATP-binding</keyword>
<dbReference type="Proteomes" id="UP000515570">
    <property type="component" value="Chromosome"/>
</dbReference>
<keyword evidence="7" id="KW-1185">Reference proteome</keyword>
<dbReference type="SUPFAM" id="SSF46785">
    <property type="entry name" value="Winged helix' DNA-binding domain"/>
    <property type="match status" value="1"/>
</dbReference>
<feature type="binding site" evidence="4">
    <location>
        <position position="278"/>
    </location>
    <ligand>
        <name>ATP</name>
        <dbReference type="ChEBI" id="CHEBI:30616"/>
    </ligand>
</feature>
<keyword evidence="2" id="KW-0804">Transcription</keyword>
<reference evidence="6 7" key="1">
    <citation type="submission" date="2020-07" db="EMBL/GenBank/DDBJ databases">
        <title>non toxigenic Corynebacterium sp. nov from a clinical source.</title>
        <authorList>
            <person name="Bernier A.-M."/>
            <person name="Bernard K."/>
        </authorList>
    </citation>
    <scope>NUCLEOTIDE SEQUENCE [LARGE SCALE GENOMIC DNA]</scope>
    <source>
        <strain evidence="7">NML 93-0612</strain>
    </source>
</reference>
<dbReference type="InterPro" id="IPR001034">
    <property type="entry name" value="DeoR_HTH"/>
</dbReference>
<evidence type="ECO:0000256" key="1">
    <source>
        <dbReference type="ARBA" id="ARBA00023015"/>
    </source>
</evidence>
<feature type="binding site" evidence="4">
    <location>
        <begin position="266"/>
        <end position="267"/>
    </location>
    <ligand>
        <name>ATP</name>
        <dbReference type="ChEBI" id="CHEBI:30616"/>
    </ligand>
</feature>
<evidence type="ECO:0000313" key="6">
    <source>
        <dbReference type="EMBL" id="QMV84229.1"/>
    </source>
</evidence>
<proteinExistence type="predicted"/>
<keyword evidence="1" id="KW-0805">Transcription regulation</keyword>
<evidence type="ECO:0000256" key="4">
    <source>
        <dbReference type="PIRSR" id="PIRSR640198-2"/>
    </source>
</evidence>
<protein>
    <submittedName>
        <fullName evidence="6">Fic family protein</fullName>
    </submittedName>
</protein>
<dbReference type="InterPro" id="IPR040198">
    <property type="entry name" value="Fido_containing"/>
</dbReference>
<dbReference type="PROSITE" id="PS51459">
    <property type="entry name" value="FIDO"/>
    <property type="match status" value="1"/>
</dbReference>
<gene>
    <name evidence="6" type="ORF">HW450_07510</name>
</gene>
<evidence type="ECO:0000256" key="3">
    <source>
        <dbReference type="PIRSR" id="PIRSR640198-1"/>
    </source>
</evidence>
<organism evidence="6 7">
    <name type="scientific">Corynebacterium hindlerae</name>
    <dbReference type="NCBI Taxonomy" id="699041"/>
    <lineage>
        <taxon>Bacteria</taxon>
        <taxon>Bacillati</taxon>
        <taxon>Actinomycetota</taxon>
        <taxon>Actinomycetes</taxon>
        <taxon>Mycobacteriales</taxon>
        <taxon>Corynebacteriaceae</taxon>
        <taxon>Corynebacterium</taxon>
    </lineage>
</organism>
<dbReference type="PANTHER" id="PTHR13504">
    <property type="entry name" value="FIDO DOMAIN-CONTAINING PROTEIN DDB_G0283145"/>
    <property type="match status" value="1"/>
</dbReference>
<dbReference type="Pfam" id="PF08220">
    <property type="entry name" value="HTH_DeoR"/>
    <property type="match status" value="1"/>
</dbReference>
<dbReference type="EMBL" id="CP059833">
    <property type="protein sequence ID" value="QMV84229.1"/>
    <property type="molecule type" value="Genomic_DNA"/>
</dbReference>
<feature type="active site" evidence="3">
    <location>
        <position position="225"/>
    </location>
</feature>
<dbReference type="Pfam" id="PF02661">
    <property type="entry name" value="Fic"/>
    <property type="match status" value="1"/>
</dbReference>
<dbReference type="GO" id="GO:0003700">
    <property type="term" value="F:DNA-binding transcription factor activity"/>
    <property type="evidence" value="ECO:0007669"/>
    <property type="project" value="InterPro"/>
</dbReference>
<sequence length="404" mass="45492">MAYRTLKAQFHAKGEQGANELYRRRIDSESTLKWEFLIGQDPAFCVLTPELVLLHERVFLLDKAISTLWSQLPLGASVGYLNTLLVREIEATNDIEDVRSTRQEITEALRAKLDDGGSKKRFQELARLYKALLGQKYPIPQDAKGIRVIFDAVTDGELETDDLIEGPLFRLGSTHIMGGTKVIHQGLPASVIESRIEDVIAVLNSTDVPGLIAAMVSHFMFEYIHPFYDGNGRTGRFLMAQKLQTVVSTGSALTLSSSINVAKHRYYKAFENAEHKLNRGDLTPFVTEMLNFLLESQGEMLRDLEARKLLFDDLSERIHGRNADSAKQVRQNQELFILGQVWLFDETRVIQLDELAAQFKETKQTIRNDLSVLEDAGLVKISSPRPLTITLTEEACRELGLKDG</sequence>
<dbReference type="InterPro" id="IPR036390">
    <property type="entry name" value="WH_DNA-bd_sf"/>
</dbReference>
<feature type="binding site" evidence="4">
    <location>
        <begin position="229"/>
        <end position="236"/>
    </location>
    <ligand>
        <name>ATP</name>
        <dbReference type="ChEBI" id="CHEBI:30616"/>
    </ligand>
</feature>